<dbReference type="Proteomes" id="UP000005666">
    <property type="component" value="Chromosome 8"/>
</dbReference>
<feature type="region of interest" description="Disordered" evidence="2">
    <location>
        <begin position="284"/>
        <end position="309"/>
    </location>
</feature>
<feature type="compositionally biased region" description="Polar residues" evidence="2">
    <location>
        <begin position="323"/>
        <end position="339"/>
    </location>
</feature>
<evidence type="ECO:0000256" key="2">
    <source>
        <dbReference type="SAM" id="MobiDB-lite"/>
    </source>
</evidence>
<accession>G8BWM5</accession>
<dbReference type="HOGENOM" id="CLU_528044_0_0_1"/>
<protein>
    <submittedName>
        <fullName evidence="3">Uncharacterized protein</fullName>
    </submittedName>
</protein>
<evidence type="ECO:0000313" key="3">
    <source>
        <dbReference type="EMBL" id="CCE64476.1"/>
    </source>
</evidence>
<dbReference type="EMBL" id="HE612863">
    <property type="protein sequence ID" value="CCE64476.1"/>
    <property type="molecule type" value="Genomic_DNA"/>
</dbReference>
<keyword evidence="4" id="KW-1185">Reference proteome</keyword>
<dbReference type="GeneID" id="11534151"/>
<feature type="compositionally biased region" description="Low complexity" evidence="2">
    <location>
        <begin position="287"/>
        <end position="309"/>
    </location>
</feature>
<evidence type="ECO:0000256" key="1">
    <source>
        <dbReference type="SAM" id="Coils"/>
    </source>
</evidence>
<dbReference type="RefSeq" id="XP_003686910.1">
    <property type="nucleotide sequence ID" value="XM_003686862.1"/>
</dbReference>
<evidence type="ECO:0000313" key="4">
    <source>
        <dbReference type="Proteomes" id="UP000005666"/>
    </source>
</evidence>
<dbReference type="AlphaFoldDB" id="G8BWM5"/>
<reference evidence="3 4" key="1">
    <citation type="journal article" date="2011" name="Proc. Natl. Acad. Sci. U.S.A.">
        <title>Evolutionary erosion of yeast sex chromosomes by mating-type switching accidents.</title>
        <authorList>
            <person name="Gordon J.L."/>
            <person name="Armisen D."/>
            <person name="Proux-Wera E."/>
            <person name="Oheigeartaigh S.S."/>
            <person name="Byrne K.P."/>
            <person name="Wolfe K.H."/>
        </authorList>
    </citation>
    <scope>NUCLEOTIDE SEQUENCE [LARGE SCALE GENOMIC DNA]</scope>
    <source>
        <strain evidence="4">ATCC 24235 / CBS 4417 / NBRC 1672 / NRRL Y-8282 / UCD 70-5</strain>
    </source>
</reference>
<feature type="compositionally biased region" description="Basic and acidic residues" evidence="2">
    <location>
        <begin position="340"/>
        <end position="353"/>
    </location>
</feature>
<keyword evidence="1" id="KW-0175">Coiled coil</keyword>
<dbReference type="KEGG" id="tpf:TPHA_0H02730"/>
<gene>
    <name evidence="3" type="primary">TPHA0H02730</name>
    <name evidence="3" type="ordered locus">TPHA_0H02730</name>
</gene>
<proteinExistence type="predicted"/>
<feature type="region of interest" description="Disordered" evidence="2">
    <location>
        <begin position="323"/>
        <end position="355"/>
    </location>
</feature>
<feature type="coiled-coil region" evidence="1">
    <location>
        <begin position="403"/>
        <end position="430"/>
    </location>
</feature>
<organism evidence="3 4">
    <name type="scientific">Tetrapisispora phaffii (strain ATCC 24235 / CBS 4417 / NBRC 1672 / NRRL Y-8282 / UCD 70-5)</name>
    <name type="common">Yeast</name>
    <name type="synonym">Fabospora phaffii</name>
    <dbReference type="NCBI Taxonomy" id="1071381"/>
    <lineage>
        <taxon>Eukaryota</taxon>
        <taxon>Fungi</taxon>
        <taxon>Dikarya</taxon>
        <taxon>Ascomycota</taxon>
        <taxon>Saccharomycotina</taxon>
        <taxon>Saccharomycetes</taxon>
        <taxon>Saccharomycetales</taxon>
        <taxon>Saccharomycetaceae</taxon>
        <taxon>Tetrapisispora</taxon>
    </lineage>
</organism>
<sequence length="516" mass="58851">MKRAHSSRSFFINQSTGTNDDDKFNIDADIVLPLFTVSGNETVTQTQDEDNVKVPTIKINNSTITDSSRTKSCRNLQHSSNTSINKRSNAKLHVRSYNRIPSIPSFKHLSLVQNEMLSAGSGSFSNTLFANEEDSSIQPDTYISDNESIMSATIPKDTTPFTEYDLYLFPKQINHNNNRQKTRSYSFISIDDRQRKLSPNVNHFDSRRLATQFLESSNTPFKEQVNFHTKLQIGNKKNSFSETKLSRDNLLEGRKSFKTDQIDNRLYIKNLNDMSEVLSKFGDLETSKPSSSALTFSSSSSTSSSSSSSSSLVIDFKNNHSALGSRDTQSKGTVFSEKSSTSRRDTDKEDDWNIKSMDPGIQITTNLNEVNFSQMHIAKRISTLEILINSGITNVIYKGENEFHKLITNFDDLSQRLQKLRSNLNDITLAVKNSHLENLDKKFDRNNESSLIYQVTENVAEFVEKLENIQKRYDTCKSLVDRHREVIRIMEQELEKRISKKKVKKAVDIQQFLMLV</sequence>
<name>G8BWM5_TETPH</name>